<gene>
    <name evidence="1" type="ORF">EZS28_050929</name>
</gene>
<feature type="non-terminal residue" evidence="1">
    <location>
        <position position="126"/>
    </location>
</feature>
<dbReference type="Proteomes" id="UP000324800">
    <property type="component" value="Unassembled WGS sequence"/>
</dbReference>
<evidence type="ECO:0000313" key="2">
    <source>
        <dbReference type="Proteomes" id="UP000324800"/>
    </source>
</evidence>
<name>A0A5J4T5D1_9EUKA</name>
<dbReference type="EMBL" id="SNRW01037913">
    <property type="protein sequence ID" value="KAA6353544.1"/>
    <property type="molecule type" value="Genomic_DNA"/>
</dbReference>
<sequence length="126" mass="14519">MTQGRKTISQIVIPKEMPFINALRYMTLNIYPTRKTYSKDCNDIVAHDCDGQILLNVKRHRISSRYNKQEEQLELIEQQRYKRISNVAEWESIGMRPGSGGVLHQTSIHMSVAHAGEYIEAVKSEV</sequence>
<accession>A0A5J4T5D1</accession>
<protein>
    <submittedName>
        <fullName evidence="1">Uncharacterized protein</fullName>
    </submittedName>
</protein>
<evidence type="ECO:0000313" key="1">
    <source>
        <dbReference type="EMBL" id="KAA6353544.1"/>
    </source>
</evidence>
<organism evidence="1 2">
    <name type="scientific">Streblomastix strix</name>
    <dbReference type="NCBI Taxonomy" id="222440"/>
    <lineage>
        <taxon>Eukaryota</taxon>
        <taxon>Metamonada</taxon>
        <taxon>Preaxostyla</taxon>
        <taxon>Oxymonadida</taxon>
        <taxon>Streblomastigidae</taxon>
        <taxon>Streblomastix</taxon>
    </lineage>
</organism>
<proteinExistence type="predicted"/>
<dbReference type="AlphaFoldDB" id="A0A5J4T5D1"/>
<comment type="caution">
    <text evidence="1">The sequence shown here is derived from an EMBL/GenBank/DDBJ whole genome shotgun (WGS) entry which is preliminary data.</text>
</comment>
<reference evidence="1 2" key="1">
    <citation type="submission" date="2019-03" db="EMBL/GenBank/DDBJ databases">
        <title>Single cell metagenomics reveals metabolic interactions within the superorganism composed of flagellate Streblomastix strix and complex community of Bacteroidetes bacteria on its surface.</title>
        <authorList>
            <person name="Treitli S.C."/>
            <person name="Kolisko M."/>
            <person name="Husnik F."/>
            <person name="Keeling P."/>
            <person name="Hampl V."/>
        </authorList>
    </citation>
    <scope>NUCLEOTIDE SEQUENCE [LARGE SCALE GENOMIC DNA]</scope>
    <source>
        <strain evidence="1">ST1C</strain>
    </source>
</reference>